<evidence type="ECO:0000313" key="1">
    <source>
        <dbReference type="EMBL" id="UOE45486.1"/>
    </source>
</evidence>
<accession>A0ABY4C1Y1</accession>
<proteinExistence type="predicted"/>
<protein>
    <recommendedName>
        <fullName evidence="3">DprA winged helix domain-containing protein</fullName>
    </recommendedName>
</protein>
<evidence type="ECO:0008006" key="3">
    <source>
        <dbReference type="Google" id="ProtNLM"/>
    </source>
</evidence>
<sequence length="68" mass="7513">MDVDSLETQCVRALAEIPDPVSVRDIRMLITPRPTEGAVLRALAELVDAGRVAIDNRGLFQLRSHSTR</sequence>
<dbReference type="Proteomes" id="UP000832097">
    <property type="component" value="Chromosome"/>
</dbReference>
<dbReference type="EMBL" id="CP094528">
    <property type="protein sequence ID" value="UOE45486.1"/>
    <property type="molecule type" value="Genomic_DNA"/>
</dbReference>
<organism evidence="1 2">
    <name type="scientific">Agromyces larvae</name>
    <dbReference type="NCBI Taxonomy" id="2929802"/>
    <lineage>
        <taxon>Bacteria</taxon>
        <taxon>Bacillati</taxon>
        <taxon>Actinomycetota</taxon>
        <taxon>Actinomycetes</taxon>
        <taxon>Micrococcales</taxon>
        <taxon>Microbacteriaceae</taxon>
        <taxon>Agromyces</taxon>
    </lineage>
</organism>
<reference evidence="1 2" key="1">
    <citation type="submission" date="2022-03" db="EMBL/GenBank/DDBJ databases">
        <title>Mucilaginibacter sp. isolated from the gut of Protaetia brevitarsis seulensis larvae.</title>
        <authorList>
            <person name="Won M."/>
            <person name="Kim S.-J."/>
            <person name="Kwon S.-W."/>
        </authorList>
    </citation>
    <scope>NUCLEOTIDE SEQUENCE [LARGE SCALE GENOMIC DNA]</scope>
    <source>
        <strain evidence="1 2">CFWR-12</strain>
    </source>
</reference>
<name>A0ABY4C1Y1_9MICO</name>
<gene>
    <name evidence="1" type="ORF">MTO99_06935</name>
</gene>
<dbReference type="RefSeq" id="WP_243558085.1">
    <property type="nucleotide sequence ID" value="NZ_CP094528.1"/>
</dbReference>
<evidence type="ECO:0000313" key="2">
    <source>
        <dbReference type="Proteomes" id="UP000832097"/>
    </source>
</evidence>
<keyword evidence="2" id="KW-1185">Reference proteome</keyword>